<dbReference type="Gene3D" id="3.40.50.300">
    <property type="entry name" value="P-loop containing nucleotide triphosphate hydrolases"/>
    <property type="match status" value="1"/>
</dbReference>
<proteinExistence type="predicted"/>
<accession>X1QFA3</accession>
<gene>
    <name evidence="1" type="ORF">S12H4_08802</name>
</gene>
<dbReference type="EMBL" id="BARW01003454">
    <property type="protein sequence ID" value="GAI67172.1"/>
    <property type="molecule type" value="Genomic_DNA"/>
</dbReference>
<name>X1QFA3_9ZZZZ</name>
<evidence type="ECO:0000313" key="1">
    <source>
        <dbReference type="EMBL" id="GAI67172.1"/>
    </source>
</evidence>
<reference evidence="1" key="1">
    <citation type="journal article" date="2014" name="Front. Microbiol.">
        <title>High frequency of phylogenetically diverse reductive dehalogenase-homologous genes in deep subseafloor sedimentary metagenomes.</title>
        <authorList>
            <person name="Kawai M."/>
            <person name="Futagami T."/>
            <person name="Toyoda A."/>
            <person name="Takaki Y."/>
            <person name="Nishi S."/>
            <person name="Hori S."/>
            <person name="Arai W."/>
            <person name="Tsubouchi T."/>
            <person name="Morono Y."/>
            <person name="Uchiyama I."/>
            <person name="Ito T."/>
            <person name="Fujiyama A."/>
            <person name="Inagaki F."/>
            <person name="Takami H."/>
        </authorList>
    </citation>
    <scope>NUCLEOTIDE SEQUENCE</scope>
    <source>
        <strain evidence="1">Expedition CK06-06</strain>
    </source>
</reference>
<dbReference type="AlphaFoldDB" id="X1QFA3"/>
<comment type="caution">
    <text evidence="1">The sequence shown here is derived from an EMBL/GenBank/DDBJ whole genome shotgun (WGS) entry which is preliminary data.</text>
</comment>
<dbReference type="InterPro" id="IPR027417">
    <property type="entry name" value="P-loop_NTPase"/>
</dbReference>
<protein>
    <submittedName>
        <fullName evidence="1">Uncharacterized protein</fullName>
    </submittedName>
</protein>
<sequence length="107" mass="12608">MRGERKFKDEFHFVNYAKLIFLGNEIPYSTDKSFAFYRRMSLVEFPKRFEIKIKADPFIIDRIPEAEFEAVGFESIQILKELGKNLFTFQTQSLTSSDYICAKDNDS</sequence>
<organism evidence="1">
    <name type="scientific">marine sediment metagenome</name>
    <dbReference type="NCBI Taxonomy" id="412755"/>
    <lineage>
        <taxon>unclassified sequences</taxon>
        <taxon>metagenomes</taxon>
        <taxon>ecological metagenomes</taxon>
    </lineage>
</organism>